<reference evidence="1 2" key="1">
    <citation type="submission" date="2021-06" db="EMBL/GenBank/DDBJ databases">
        <title>Caerostris darwini draft genome.</title>
        <authorList>
            <person name="Kono N."/>
            <person name="Arakawa K."/>
        </authorList>
    </citation>
    <scope>NUCLEOTIDE SEQUENCE [LARGE SCALE GENOMIC DNA]</scope>
</reference>
<protein>
    <submittedName>
        <fullName evidence="1">Uncharacterized protein</fullName>
    </submittedName>
</protein>
<comment type="caution">
    <text evidence="1">The sequence shown here is derived from an EMBL/GenBank/DDBJ whole genome shotgun (WGS) entry which is preliminary data.</text>
</comment>
<proteinExistence type="predicted"/>
<dbReference type="Proteomes" id="UP001054837">
    <property type="component" value="Unassembled WGS sequence"/>
</dbReference>
<evidence type="ECO:0000313" key="1">
    <source>
        <dbReference type="EMBL" id="GIY28046.1"/>
    </source>
</evidence>
<sequence>MTEMCNIVSATNKYVISLQAGLSISVTYLSSTFSASLPFSLHAVCATHIACCHPESCEGVVAQFCSVLTPPPEDARKKLSSASALPPFRPSDLVWAAFDLVRLEQMVGQDAHAPTWSTLSNLPGEDGSPL</sequence>
<gene>
    <name evidence="1" type="ORF">CDAR_236811</name>
</gene>
<name>A0AAV4S647_9ARAC</name>
<dbReference type="EMBL" id="BPLQ01007128">
    <property type="protein sequence ID" value="GIY28046.1"/>
    <property type="molecule type" value="Genomic_DNA"/>
</dbReference>
<accession>A0AAV4S647</accession>
<keyword evidence="2" id="KW-1185">Reference proteome</keyword>
<evidence type="ECO:0000313" key="2">
    <source>
        <dbReference type="Proteomes" id="UP001054837"/>
    </source>
</evidence>
<organism evidence="1 2">
    <name type="scientific">Caerostris darwini</name>
    <dbReference type="NCBI Taxonomy" id="1538125"/>
    <lineage>
        <taxon>Eukaryota</taxon>
        <taxon>Metazoa</taxon>
        <taxon>Ecdysozoa</taxon>
        <taxon>Arthropoda</taxon>
        <taxon>Chelicerata</taxon>
        <taxon>Arachnida</taxon>
        <taxon>Araneae</taxon>
        <taxon>Araneomorphae</taxon>
        <taxon>Entelegynae</taxon>
        <taxon>Araneoidea</taxon>
        <taxon>Araneidae</taxon>
        <taxon>Caerostris</taxon>
    </lineage>
</organism>
<dbReference type="AlphaFoldDB" id="A0AAV4S647"/>